<dbReference type="CDD" id="cd19540">
    <property type="entry name" value="LCL_NRPS-like"/>
    <property type="match status" value="2"/>
</dbReference>
<dbReference type="InterPro" id="IPR010071">
    <property type="entry name" value="AA_adenyl_dom"/>
</dbReference>
<dbReference type="SMART" id="SM00823">
    <property type="entry name" value="PKS_PP"/>
    <property type="match status" value="1"/>
</dbReference>
<evidence type="ECO:0000256" key="3">
    <source>
        <dbReference type="ARBA" id="ARBA00022553"/>
    </source>
</evidence>
<dbReference type="Pfam" id="PF00668">
    <property type="entry name" value="Condensation"/>
    <property type="match status" value="2"/>
</dbReference>
<dbReference type="InterPro" id="IPR025110">
    <property type="entry name" value="AMP-bd_C"/>
</dbReference>
<dbReference type="Proteomes" id="UP001205185">
    <property type="component" value="Unassembled WGS sequence"/>
</dbReference>
<sequence length="1478" mass="160720">MVQASLAQQRLWFLNQFEDAGALYNVVVGVRLRGELDKTALGAALLDTVGRHESLRTLLVERDGLPWQRILEAGEYGVPLTTRPVDEAGLMAALVEAAEKGFDLAAELPLRVSLFEVGDRDHVLLLVVHHVAVDGWSWGPLLNDVSAAYRARVGGQEPEWEPLPAQYADYAEWQREVLGDDSDPQSLISTQLRYWTKTLADLPDELALPYDRPRPAVWSAKGDFVPVVIDDAVHEALNELARRTGTSLFMVLHAALATLLVKHGGGVDIPIGAPAAGRGDDALHELVGFFVNTLVLRVDMAGNPSFEDLLVRVREVDLDAFSNQDVPFDRLVEELNPHRSLARHALFQVMFSLEENDGTLRLPGVESTDLPVHLPIAKWDLNLTIAASETGLTGYLEYATDLFDRATAQALANRLAMILTAVGANPAQRIGDIDVLSPAERGQTLLGWNNSSAGTVPDLFEAQVARTPDAVALVDGRTKWTYRELEAKANQVAHSLIRRGVGPESVVAISIERSANLIVAILAVLKAGAAYLPIDGRYPPDRVSFMLADTRPVVHLSNEDLEVDEPDSRPERTISRDNLAYIIYTSGSTGRPKGVSVPHAGIVRLVRDADFMHLTSGDVFAQLSSVSFDAATLEIWGALLNGATLAIPPEGPLSGAELREFLSTHGVTALWLTAELFHQAVSADVHAFAGLRYLLAGGDALAAPQCQAVLDALPSVQLINGYGPTENTTFTTTHRIQAQDLAGHHGVPIGRPIAATAVHVLDQFLTPVPPGVTGELYTSGAGLARGYHDRPGLTAERFVACPFGGRMYRTGDLVRWTAAGVLEFVGRADDQVKIRGFRIEPGEVEAAVLATPGVARAVVVVRTDTPGDRRLVAYVVPEEHARDLAAAVRATTSARLPDHMVPAAVVLLDAIPVTANGKLDRNALPAPDYATTAHRALATEQERVLAGLFAGVLGLVQVGPHDDFFVLGGHSLLAIKLINGVRSAFSVEVPLKALFQAPTVASLMEVIAGNETSRPPLVHRERSGPVEVSLAQQRLWFLSLLEDSSGTYNVPVALRLRGDLDPGALEQALLDTVIRQRSLRTVIIDDNGVPWQHILDPREAPWTTVTTTEQDLPGLMAAAATHGFNLAEELPIRASLFELGPQEHVLLLVMHHIAMDGWSMAPLFRDLSTAYCARREGREPSWTPLPAQYTDYAVWQREVLGDESDPHSLLSTQLRYWRKALAGIPDELALPYDRPRPAVSSHRGAPVPIALDATLHQALIGLAQRTGTSLFMIFQAGFAATLSRVGAGYDIPIASPTAGRTDKALDDLVGFFVNTLVLRFSTAGNPTFEELLRRVREVDLEAFSHQDVPFDRLVEDLNPHRSLSRSALFQVIFMLEESGDTPRLPGVVCTEEPVEFPVVRFDMWLGLTESRSPEGRCRGVTGELRYSTDLFDHATIDTLVTTFIDLLRAVADDPSRPLWSAPAIGAGRRRPVTRREPE</sequence>
<dbReference type="InterPro" id="IPR020845">
    <property type="entry name" value="AMP-binding_CS"/>
</dbReference>
<evidence type="ECO:0000259" key="4">
    <source>
        <dbReference type="PROSITE" id="PS50075"/>
    </source>
</evidence>
<keyword evidence="3" id="KW-0597">Phosphoprotein</keyword>
<dbReference type="Pfam" id="PF13193">
    <property type="entry name" value="AMP-binding_C"/>
    <property type="match status" value="1"/>
</dbReference>
<dbReference type="PROSITE" id="PS50075">
    <property type="entry name" value="CARRIER"/>
    <property type="match status" value="1"/>
</dbReference>
<proteinExistence type="predicted"/>
<dbReference type="InterPro" id="IPR000873">
    <property type="entry name" value="AMP-dep_synth/lig_dom"/>
</dbReference>
<comment type="caution">
    <text evidence="5">The sequence shown here is derived from an EMBL/GenBank/DDBJ whole genome shotgun (WGS) entry which is preliminary data.</text>
</comment>
<evidence type="ECO:0000313" key="6">
    <source>
        <dbReference type="Proteomes" id="UP001205185"/>
    </source>
</evidence>
<dbReference type="CDD" id="cd12117">
    <property type="entry name" value="A_NRPS_Srf_like"/>
    <property type="match status" value="1"/>
</dbReference>
<dbReference type="InterPro" id="IPR029058">
    <property type="entry name" value="AB_hydrolase_fold"/>
</dbReference>
<dbReference type="Pfam" id="PF00501">
    <property type="entry name" value="AMP-binding"/>
    <property type="match status" value="1"/>
</dbReference>
<dbReference type="Gene3D" id="3.40.50.1820">
    <property type="entry name" value="alpha/beta hydrolase"/>
    <property type="match status" value="1"/>
</dbReference>
<dbReference type="InterPro" id="IPR023213">
    <property type="entry name" value="CAT-like_dom_sf"/>
</dbReference>
<dbReference type="PANTHER" id="PTHR45527:SF1">
    <property type="entry name" value="FATTY ACID SYNTHASE"/>
    <property type="match status" value="1"/>
</dbReference>
<dbReference type="Gene3D" id="3.30.559.10">
    <property type="entry name" value="Chloramphenicol acetyltransferase-like domain"/>
    <property type="match status" value="2"/>
</dbReference>
<dbReference type="SUPFAM" id="SSF47336">
    <property type="entry name" value="ACP-like"/>
    <property type="match status" value="1"/>
</dbReference>
<dbReference type="Gene3D" id="2.30.38.10">
    <property type="entry name" value="Luciferase, Domain 3"/>
    <property type="match status" value="1"/>
</dbReference>
<dbReference type="InterPro" id="IPR001242">
    <property type="entry name" value="Condensation_dom"/>
</dbReference>
<keyword evidence="2" id="KW-0596">Phosphopantetheine</keyword>
<dbReference type="PROSITE" id="PS00455">
    <property type="entry name" value="AMP_BINDING"/>
    <property type="match status" value="1"/>
</dbReference>
<reference evidence="5 6" key="1">
    <citation type="submission" date="2022-06" db="EMBL/GenBank/DDBJ databases">
        <title>Genomic Encyclopedia of Archaeal and Bacterial Type Strains, Phase II (KMG-II): from individual species to whole genera.</title>
        <authorList>
            <person name="Goeker M."/>
        </authorList>
    </citation>
    <scope>NUCLEOTIDE SEQUENCE [LARGE SCALE GENOMIC DNA]</scope>
    <source>
        <strain evidence="5 6">DSM 44255</strain>
    </source>
</reference>
<name>A0ABT1IMP5_9PSEU</name>
<dbReference type="InterPro" id="IPR009081">
    <property type="entry name" value="PP-bd_ACP"/>
</dbReference>
<feature type="domain" description="Carrier" evidence="4">
    <location>
        <begin position="936"/>
        <end position="1011"/>
    </location>
</feature>
<organism evidence="5 6">
    <name type="scientific">Actinokineospora diospyrosa</name>
    <dbReference type="NCBI Taxonomy" id="103728"/>
    <lineage>
        <taxon>Bacteria</taxon>
        <taxon>Bacillati</taxon>
        <taxon>Actinomycetota</taxon>
        <taxon>Actinomycetes</taxon>
        <taxon>Pseudonocardiales</taxon>
        <taxon>Pseudonocardiaceae</taxon>
        <taxon>Actinokineospora</taxon>
    </lineage>
</organism>
<accession>A0ABT1IMP5</accession>
<dbReference type="InterPro" id="IPR045851">
    <property type="entry name" value="AMP-bd_C_sf"/>
</dbReference>
<protein>
    <submittedName>
        <fullName evidence="5">Amino acid adenylation domain-containing protein</fullName>
    </submittedName>
</protein>
<dbReference type="EMBL" id="JAMTCO010000019">
    <property type="protein sequence ID" value="MCP2273944.1"/>
    <property type="molecule type" value="Genomic_DNA"/>
</dbReference>
<comment type="cofactor">
    <cofactor evidence="1">
        <name>pantetheine 4'-phosphate</name>
        <dbReference type="ChEBI" id="CHEBI:47942"/>
    </cofactor>
</comment>
<dbReference type="PANTHER" id="PTHR45527">
    <property type="entry name" value="NONRIBOSOMAL PEPTIDE SYNTHETASE"/>
    <property type="match status" value="1"/>
</dbReference>
<dbReference type="Gene3D" id="3.30.300.30">
    <property type="match status" value="1"/>
</dbReference>
<dbReference type="SUPFAM" id="SSF52777">
    <property type="entry name" value="CoA-dependent acyltransferases"/>
    <property type="match status" value="4"/>
</dbReference>
<dbReference type="InterPro" id="IPR036736">
    <property type="entry name" value="ACP-like_sf"/>
</dbReference>
<dbReference type="InterPro" id="IPR020806">
    <property type="entry name" value="PKS_PP-bd"/>
</dbReference>
<dbReference type="Pfam" id="PF00550">
    <property type="entry name" value="PP-binding"/>
    <property type="match status" value="1"/>
</dbReference>
<keyword evidence="6" id="KW-1185">Reference proteome</keyword>
<evidence type="ECO:0000313" key="5">
    <source>
        <dbReference type="EMBL" id="MCP2273944.1"/>
    </source>
</evidence>
<gene>
    <name evidence="5" type="ORF">LV75_006476</name>
</gene>
<dbReference type="Gene3D" id="3.30.559.30">
    <property type="entry name" value="Nonribosomal peptide synthetase, condensation domain"/>
    <property type="match status" value="2"/>
</dbReference>
<dbReference type="NCBIfam" id="TIGR01733">
    <property type="entry name" value="AA-adenyl-dom"/>
    <property type="match status" value="1"/>
</dbReference>
<dbReference type="SUPFAM" id="SSF56801">
    <property type="entry name" value="Acetyl-CoA synthetase-like"/>
    <property type="match status" value="1"/>
</dbReference>
<dbReference type="Gene3D" id="3.40.50.980">
    <property type="match status" value="2"/>
</dbReference>
<evidence type="ECO:0000256" key="1">
    <source>
        <dbReference type="ARBA" id="ARBA00001957"/>
    </source>
</evidence>
<evidence type="ECO:0000256" key="2">
    <source>
        <dbReference type="ARBA" id="ARBA00022450"/>
    </source>
</evidence>